<dbReference type="Gene3D" id="3.40.50.1000">
    <property type="entry name" value="HAD superfamily/HAD-like"/>
    <property type="match status" value="1"/>
</dbReference>
<dbReference type="Gene3D" id="1.10.150.240">
    <property type="entry name" value="Putative phosphatase, domain 2"/>
    <property type="match status" value="1"/>
</dbReference>
<name>A0A9D2EK69_9FIRM</name>
<evidence type="ECO:0000313" key="2">
    <source>
        <dbReference type="Proteomes" id="UP000824049"/>
    </source>
</evidence>
<dbReference type="InterPro" id="IPR023214">
    <property type="entry name" value="HAD_sf"/>
</dbReference>
<protein>
    <submittedName>
        <fullName evidence="1">HAD family phosphatase</fullName>
    </submittedName>
</protein>
<evidence type="ECO:0000313" key="1">
    <source>
        <dbReference type="EMBL" id="HIZ38747.1"/>
    </source>
</evidence>
<dbReference type="Pfam" id="PF00702">
    <property type="entry name" value="Hydrolase"/>
    <property type="match status" value="1"/>
</dbReference>
<dbReference type="SFLD" id="SFLDG01129">
    <property type="entry name" value="C1.5:_HAD__Beta-PGM__Phosphata"/>
    <property type="match status" value="1"/>
</dbReference>
<reference evidence="1" key="2">
    <citation type="submission" date="2021-04" db="EMBL/GenBank/DDBJ databases">
        <authorList>
            <person name="Gilroy R."/>
        </authorList>
    </citation>
    <scope>NUCLEOTIDE SEQUENCE</scope>
    <source>
        <strain evidence="1">CHK179-28034</strain>
    </source>
</reference>
<dbReference type="SFLD" id="SFLDS00003">
    <property type="entry name" value="Haloacid_Dehalogenase"/>
    <property type="match status" value="1"/>
</dbReference>
<dbReference type="SUPFAM" id="SSF56784">
    <property type="entry name" value="HAD-like"/>
    <property type="match status" value="1"/>
</dbReference>
<dbReference type="NCBIfam" id="TIGR01509">
    <property type="entry name" value="HAD-SF-IA-v3"/>
    <property type="match status" value="1"/>
</dbReference>
<dbReference type="PANTHER" id="PTHR18901">
    <property type="entry name" value="2-DEOXYGLUCOSE-6-PHOSPHATE PHOSPHATASE 2"/>
    <property type="match status" value="1"/>
</dbReference>
<gene>
    <name evidence="1" type="ORF">H9968_02305</name>
</gene>
<dbReference type="EMBL" id="DXBR01000026">
    <property type="protein sequence ID" value="HIZ38747.1"/>
    <property type="molecule type" value="Genomic_DNA"/>
</dbReference>
<comment type="caution">
    <text evidence="1">The sequence shown here is derived from an EMBL/GenBank/DDBJ whole genome shotgun (WGS) entry which is preliminary data.</text>
</comment>
<accession>A0A9D2EK69</accession>
<dbReference type="Proteomes" id="UP000824049">
    <property type="component" value="Unassembled WGS sequence"/>
</dbReference>
<dbReference type="CDD" id="cd07505">
    <property type="entry name" value="HAD_BPGM-like"/>
    <property type="match status" value="1"/>
</dbReference>
<dbReference type="PANTHER" id="PTHR18901:SF38">
    <property type="entry name" value="PSEUDOURIDINE-5'-PHOSPHATASE"/>
    <property type="match status" value="1"/>
</dbReference>
<dbReference type="InterPro" id="IPR036412">
    <property type="entry name" value="HAD-like_sf"/>
</dbReference>
<dbReference type="AlphaFoldDB" id="A0A9D2EK69"/>
<reference evidence="1" key="1">
    <citation type="journal article" date="2021" name="PeerJ">
        <title>Extensive microbial diversity within the chicken gut microbiome revealed by metagenomics and culture.</title>
        <authorList>
            <person name="Gilroy R."/>
            <person name="Ravi A."/>
            <person name="Getino M."/>
            <person name="Pursley I."/>
            <person name="Horton D.L."/>
            <person name="Alikhan N.F."/>
            <person name="Baker D."/>
            <person name="Gharbi K."/>
            <person name="Hall N."/>
            <person name="Watson M."/>
            <person name="Adriaenssens E.M."/>
            <person name="Foster-Nyarko E."/>
            <person name="Jarju S."/>
            <person name="Secka A."/>
            <person name="Antonio M."/>
            <person name="Oren A."/>
            <person name="Chaudhuri R.R."/>
            <person name="La Ragione R."/>
            <person name="Hildebrand F."/>
            <person name="Pallen M.J."/>
        </authorList>
    </citation>
    <scope>NUCLEOTIDE SEQUENCE</scope>
    <source>
        <strain evidence="1">CHK179-28034</strain>
    </source>
</reference>
<sequence>MTGAIFDVDGTLLDSMPIWEDVSVRYLKSLGVEAESNLPQKLERMSVEEGAAYIKENYGLSETEEEIAAATLKIVEDFYYNEAPLKPGVREYLDRLRAENIPMVIATSSGRPHVEAALRRLGVLDYFGKIFTCSEVGEGKTRPLIYEKAGKYIGGDFKDIYVFEDAIHALETAKQAGFYTVAVYDPSADKDWKQLQEEADISVTDMRQLIADKEI</sequence>
<dbReference type="GO" id="GO:0016791">
    <property type="term" value="F:phosphatase activity"/>
    <property type="evidence" value="ECO:0007669"/>
    <property type="project" value="TreeGrafter"/>
</dbReference>
<dbReference type="InterPro" id="IPR023198">
    <property type="entry name" value="PGP-like_dom2"/>
</dbReference>
<dbReference type="InterPro" id="IPR006439">
    <property type="entry name" value="HAD-SF_hydro_IA"/>
</dbReference>
<proteinExistence type="predicted"/>
<organism evidence="1 2">
    <name type="scientific">Candidatus Anaerobutyricum stercoris</name>
    <dbReference type="NCBI Taxonomy" id="2838457"/>
    <lineage>
        <taxon>Bacteria</taxon>
        <taxon>Bacillati</taxon>
        <taxon>Bacillota</taxon>
        <taxon>Clostridia</taxon>
        <taxon>Lachnospirales</taxon>
        <taxon>Lachnospiraceae</taxon>
        <taxon>Anaerobutyricum</taxon>
    </lineage>
</organism>